<dbReference type="PANTHER" id="PTHR20837:SF0">
    <property type="entry name" value="COILED-COIL AND C2 DOMAIN-CONTAINING PROTEIN 2A"/>
    <property type="match status" value="1"/>
</dbReference>
<evidence type="ECO:0000256" key="1">
    <source>
        <dbReference type="SAM" id="MobiDB-lite"/>
    </source>
</evidence>
<dbReference type="InterPro" id="IPR052434">
    <property type="entry name" value="Tectonic-like_complex_comp"/>
</dbReference>
<organism evidence="3">
    <name type="scientific">Pelagomonas calceolata</name>
    <dbReference type="NCBI Taxonomy" id="35677"/>
    <lineage>
        <taxon>Eukaryota</taxon>
        <taxon>Sar</taxon>
        <taxon>Stramenopiles</taxon>
        <taxon>Ochrophyta</taxon>
        <taxon>Pelagophyceae</taxon>
        <taxon>Pelagomonadales</taxon>
        <taxon>Pelagomonadaceae</taxon>
        <taxon>Pelagomonas</taxon>
    </lineage>
</organism>
<dbReference type="InterPro" id="IPR028928">
    <property type="entry name" value="CC2D2AN-C2"/>
</dbReference>
<dbReference type="GO" id="GO:0035869">
    <property type="term" value="C:ciliary transition zone"/>
    <property type="evidence" value="ECO:0007669"/>
    <property type="project" value="TreeGrafter"/>
</dbReference>
<evidence type="ECO:0000313" key="5">
    <source>
        <dbReference type="Proteomes" id="UP000789595"/>
    </source>
</evidence>
<evidence type="ECO:0000313" key="3">
    <source>
        <dbReference type="EMBL" id="CAE0689426.1"/>
    </source>
</evidence>
<dbReference type="PANTHER" id="PTHR20837">
    <property type="entry name" value="CENTROSOMAL PROTEIN-RELATED"/>
    <property type="match status" value="1"/>
</dbReference>
<accession>A0A7S4E4D0</accession>
<dbReference type="OrthoDB" id="2162143at2759"/>
<evidence type="ECO:0000259" key="2">
    <source>
        <dbReference type="PROSITE" id="PS50004"/>
    </source>
</evidence>
<dbReference type="PROSITE" id="PS50004">
    <property type="entry name" value="C2"/>
    <property type="match status" value="1"/>
</dbReference>
<proteinExistence type="predicted"/>
<protein>
    <recommendedName>
        <fullName evidence="2">C2 domain-containing protein</fullName>
    </recommendedName>
</protein>
<dbReference type="Pfam" id="PF15625">
    <property type="entry name" value="CC2D2AN-C2"/>
    <property type="match status" value="1"/>
</dbReference>
<dbReference type="Pfam" id="PF24656">
    <property type="entry name" value="CEPT76_peptidase"/>
    <property type="match status" value="1"/>
</dbReference>
<reference evidence="3" key="1">
    <citation type="submission" date="2021-01" db="EMBL/GenBank/DDBJ databases">
        <authorList>
            <person name="Corre E."/>
            <person name="Pelletier E."/>
            <person name="Niang G."/>
            <person name="Scheremetjew M."/>
            <person name="Finn R."/>
            <person name="Kale V."/>
            <person name="Holt S."/>
            <person name="Cochrane G."/>
            <person name="Meng A."/>
            <person name="Brown T."/>
            <person name="Cohen L."/>
        </authorList>
    </citation>
    <scope>NUCLEOTIDE SEQUENCE</scope>
    <source>
        <strain evidence="3">CCMP1756</strain>
    </source>
</reference>
<dbReference type="Proteomes" id="UP000789595">
    <property type="component" value="Unassembled WGS sequence"/>
</dbReference>
<feature type="compositionally biased region" description="Polar residues" evidence="1">
    <location>
        <begin position="78"/>
        <end position="94"/>
    </location>
</feature>
<evidence type="ECO:0000313" key="4">
    <source>
        <dbReference type="EMBL" id="CAH0376388.1"/>
    </source>
</evidence>
<feature type="domain" description="C2" evidence="2">
    <location>
        <begin position="804"/>
        <end position="961"/>
    </location>
</feature>
<feature type="compositionally biased region" description="Polar residues" evidence="1">
    <location>
        <begin position="172"/>
        <end position="182"/>
    </location>
</feature>
<feature type="region of interest" description="Disordered" evidence="1">
    <location>
        <begin position="161"/>
        <end position="182"/>
    </location>
</feature>
<reference evidence="4" key="2">
    <citation type="submission" date="2021-11" db="EMBL/GenBank/DDBJ databases">
        <authorList>
            <consortium name="Genoscope - CEA"/>
            <person name="William W."/>
        </authorList>
    </citation>
    <scope>NUCLEOTIDE SEQUENCE</scope>
</reference>
<dbReference type="EMBL" id="HBIW01005878">
    <property type="protein sequence ID" value="CAE0689426.1"/>
    <property type="molecule type" value="Transcribed_RNA"/>
</dbReference>
<dbReference type="InterPro" id="IPR000008">
    <property type="entry name" value="C2_dom"/>
</dbReference>
<dbReference type="GO" id="GO:1905515">
    <property type="term" value="P:non-motile cilium assembly"/>
    <property type="evidence" value="ECO:0007669"/>
    <property type="project" value="TreeGrafter"/>
</dbReference>
<keyword evidence="5" id="KW-1185">Reference proteome</keyword>
<dbReference type="GO" id="GO:1904491">
    <property type="term" value="P:protein localization to ciliary transition zone"/>
    <property type="evidence" value="ECO:0007669"/>
    <property type="project" value="TreeGrafter"/>
</dbReference>
<sequence>MSPESSADNLPELFDNGADAEVQLSRSSSAVFRPCLFGEDMLLNEEELSDFPEASCYKNKTGKLVHAWSQIKSMSVRSNRDLSASSPDPRTGTYTPVPPPMASLLLELDESRASERFFFEAALRHQPLLHMLNLFSHDGTLRVESNPLKVGNQRPPLYNSAELDTPAHHSTRISQPEYTSNTSLTGTHGELHVILTQLALYEHPLFGSEDRLYAQMRLLYGEYHRILKLQKTSYLRLRLHKLLDAVQQNLDMSVEHEVDVTELSSSCFKTLDALALEQQAMNEIAEALYTTWNQLKGLRQHQNFVSTPAKLVAINISRSPQFDSRTMQPLLDNFHKMLTRIAQYASENQNSPSQERLIARFKRCCRTLTMRTDFVLKLYTTAGLTADDEESLPGRELMRRRRVRQQHLYAILSLNGRRVATTLPQAVAWPAFTIRIEQPLRLIVARHPMKLKVEFWRRRLLVDVHLATIFVPVPGISACHDAVNAASLAPFSEWLQFEVSQRQLAGAALVSLYWTARDQQLKACSYDPAAGSENALSESLRSSNQQHPCGLRKGLDKLDAGMTDGCRWLRTPETCASETHKIDSKGDPNDPRGSCSFIRGRMTGTHIKAASQRAFRTGEYRHQVTSGAVQARKVFHSQYKPSQAQQDASMCELPKEVVGSRIRFALDKYKHAPISQRHRLLRLRMHQPALMSEPVPATDMATIANALLQKFIVQDDIRGQRALGKQTIGHKSGGGGTIDTNGLKRDRQVMAFVKQVQDSVTVRLRTSQKASSFPLTALVSEGHALPQLRARGLIDAALEYTARRRRSLRPSRQRRMMISSARDCSLLVQIISAHQLADFPLEQTMDSDNIAKAAGNNSGKFVFASFQEHSRRTMLAMGRTPRWKETLDFPFIPTLGDFSPTSLMHVSDCLRLSLFSESLLKTPTQRVQEMYRDPSTRHEFIGDIEIPFITLYSNSGVNGYLEGQFRLRTPLITIRTHDFQGQSPSSTYESKAASYLHLAVFLRPPLSVPFKDPLVFSSMEDERLIRYGASWIQQLRIYFENMNEIIKRPVDGRISKRLVQAFGNNMNGDAVLICRYLSPQTPPPGVSCLNQVARFVSLIPFLEDWKSFGCASLDIWCTSQEFLDVGAGDWEEHGILLHNLIIWLQLKGATSDSASEEWYLVIGSGLPEGDTVYVMQKNTHSGDGGVSFWNPCTGDVFVASHKQSPLIDIGCILTAENIFANIQGDTSPHLLSYNVKDSSIWRPFFQDPSAQRDDWCIGCSCVCNPGPSRISRPATLASIQDLHLRYDAPNIVHAEQIQVKLTEEIKKSVRRWRMNLGNRRCASTSFNVDISRRLQNLLPALEALRDSGELTGAAIQAHKEDTLGFTQNVGIEAIAVNLPYANTSGVLERLRAMNIHNVTHRDVQFIVAAYVHPIINHVCSVWIYYGRVCPPDNKA</sequence>
<gene>
    <name evidence="3" type="ORF">PCAL00307_LOCUS4860</name>
    <name evidence="4" type="ORF">PECAL_5P09670</name>
</gene>
<feature type="region of interest" description="Disordered" evidence="1">
    <location>
        <begin position="78"/>
        <end position="98"/>
    </location>
</feature>
<dbReference type="InterPro" id="IPR056290">
    <property type="entry name" value="CEPT76/DRC7_peptidase-like_dom"/>
</dbReference>
<name>A0A7S4E4D0_9STRA</name>
<dbReference type="EMBL" id="CAKKNE010000005">
    <property type="protein sequence ID" value="CAH0376388.1"/>
    <property type="molecule type" value="Genomic_DNA"/>
</dbReference>